<protein>
    <recommendedName>
        <fullName evidence="4">Lipoprotein</fullName>
    </recommendedName>
</protein>
<name>A0A5D4RQG4_9BACI</name>
<reference evidence="2 3" key="1">
    <citation type="submission" date="2019-08" db="EMBL/GenBank/DDBJ databases">
        <title>Bacillus genomes from the desert of Cuatro Cienegas, Coahuila.</title>
        <authorList>
            <person name="Olmedo-Alvarez G."/>
        </authorList>
    </citation>
    <scope>NUCLEOTIDE SEQUENCE [LARGE SCALE GENOMIC DNA]</scope>
    <source>
        <strain evidence="2 3">CH446_14T</strain>
    </source>
</reference>
<evidence type="ECO:0008006" key="4">
    <source>
        <dbReference type="Google" id="ProtNLM"/>
    </source>
</evidence>
<evidence type="ECO:0000313" key="2">
    <source>
        <dbReference type="EMBL" id="TYS51944.1"/>
    </source>
</evidence>
<dbReference type="PROSITE" id="PS51257">
    <property type="entry name" value="PROKAR_LIPOPROTEIN"/>
    <property type="match status" value="1"/>
</dbReference>
<evidence type="ECO:0000313" key="3">
    <source>
        <dbReference type="Proteomes" id="UP000322139"/>
    </source>
</evidence>
<feature type="chain" id="PRO_5022990714" description="Lipoprotein" evidence="1">
    <location>
        <begin position="23"/>
        <end position="129"/>
    </location>
</feature>
<organism evidence="2 3">
    <name type="scientific">Bacillus infantis</name>
    <dbReference type="NCBI Taxonomy" id="324767"/>
    <lineage>
        <taxon>Bacteria</taxon>
        <taxon>Bacillati</taxon>
        <taxon>Bacillota</taxon>
        <taxon>Bacilli</taxon>
        <taxon>Bacillales</taxon>
        <taxon>Bacillaceae</taxon>
        <taxon>Bacillus</taxon>
    </lineage>
</organism>
<dbReference type="EMBL" id="VTER01000001">
    <property type="protein sequence ID" value="TYS51944.1"/>
    <property type="molecule type" value="Genomic_DNA"/>
</dbReference>
<keyword evidence="1" id="KW-0732">Signal</keyword>
<evidence type="ECO:0000256" key="1">
    <source>
        <dbReference type="SAM" id="SignalP"/>
    </source>
</evidence>
<sequence>MMKNILMLLLLMLAAILAGCSAEEVLSVGKPFHEDGVEGVRFYTEVDDSAQIQQLRSLLDDLTVKNSTGEPGRTADTAFVLKRPKQGVAEKFAYLWYTEDGTAVLKEGEQYYLADKEQAGKLKKLLDQQ</sequence>
<comment type="caution">
    <text evidence="2">The sequence shown here is derived from an EMBL/GenBank/DDBJ whole genome shotgun (WGS) entry which is preliminary data.</text>
</comment>
<gene>
    <name evidence="2" type="ORF">FZD51_00380</name>
</gene>
<feature type="signal peptide" evidence="1">
    <location>
        <begin position="1"/>
        <end position="22"/>
    </location>
</feature>
<dbReference type="RefSeq" id="WP_148972934.1">
    <property type="nucleotide sequence ID" value="NZ_JBNIKT010000008.1"/>
</dbReference>
<dbReference type="Proteomes" id="UP000322139">
    <property type="component" value="Unassembled WGS sequence"/>
</dbReference>
<proteinExistence type="predicted"/>
<accession>A0A5D4RQG4</accession>
<dbReference type="AlphaFoldDB" id="A0A5D4RQG4"/>